<evidence type="ECO:0000313" key="8">
    <source>
        <dbReference type="Proteomes" id="UP001597299"/>
    </source>
</evidence>
<dbReference type="RefSeq" id="WP_213352371.1">
    <property type="nucleotide sequence ID" value="NZ_JAHBGB010000023.1"/>
</dbReference>
<proteinExistence type="predicted"/>
<dbReference type="PROSITE" id="PS51471">
    <property type="entry name" value="FE2OG_OXY"/>
    <property type="match status" value="1"/>
</dbReference>
<dbReference type="GO" id="GO:0051213">
    <property type="term" value="F:dioxygenase activity"/>
    <property type="evidence" value="ECO:0007669"/>
    <property type="project" value="UniProtKB-KW"/>
</dbReference>
<dbReference type="Proteomes" id="UP001597299">
    <property type="component" value="Unassembled WGS sequence"/>
</dbReference>
<comment type="cofactor">
    <cofactor evidence="1">
        <name>Fe(2+)</name>
        <dbReference type="ChEBI" id="CHEBI:29033"/>
    </cofactor>
</comment>
<dbReference type="Gene3D" id="2.60.120.590">
    <property type="entry name" value="Alpha-ketoglutarate-dependent dioxygenase AlkB-like"/>
    <property type="match status" value="1"/>
</dbReference>
<keyword evidence="8" id="KW-1185">Reference proteome</keyword>
<evidence type="ECO:0000259" key="6">
    <source>
        <dbReference type="PROSITE" id="PS51471"/>
    </source>
</evidence>
<evidence type="ECO:0000313" key="7">
    <source>
        <dbReference type="EMBL" id="MFD2139840.1"/>
    </source>
</evidence>
<comment type="caution">
    <text evidence="7">The sequence shown here is derived from an EMBL/GenBank/DDBJ whole genome shotgun (WGS) entry which is preliminary data.</text>
</comment>
<evidence type="ECO:0000256" key="4">
    <source>
        <dbReference type="ARBA" id="ARBA00023002"/>
    </source>
</evidence>
<keyword evidence="2" id="KW-0479">Metal-binding</keyword>
<dbReference type="SUPFAM" id="SSF51197">
    <property type="entry name" value="Clavaminate synthase-like"/>
    <property type="match status" value="1"/>
</dbReference>
<dbReference type="PANTHER" id="PTHR16557">
    <property type="entry name" value="ALKYLATED DNA REPAIR PROTEIN ALKB-RELATED"/>
    <property type="match status" value="1"/>
</dbReference>
<name>A0ABW4YUJ4_9HYPH</name>
<evidence type="ECO:0000256" key="2">
    <source>
        <dbReference type="ARBA" id="ARBA00022723"/>
    </source>
</evidence>
<dbReference type="PANTHER" id="PTHR16557:SF2">
    <property type="entry name" value="NUCLEIC ACID DIOXYGENASE ALKBH1"/>
    <property type="match status" value="1"/>
</dbReference>
<sequence>MASLPLELAPGCLWWQGYLDRAAQEALVADIRDVLRAAPLFTPRMPRTGKPFSVRMSNCGPLGWVSDEAGYRYQPLHPVTGAPWPPFPAALRRAWEELAGTDLSPEACLINWYDREARMGLHQDRDEQEFAAPVLSLSLGDTAIFRIGGTGRRDPTRSIRLASGDALLLSGPSRLAFHGIDRIVAGTSTLLGQPGRINLTLRRVHPARGEREAAL</sequence>
<keyword evidence="3 7" id="KW-0223">Dioxygenase</keyword>
<reference evidence="8" key="1">
    <citation type="journal article" date="2019" name="Int. J. Syst. Evol. Microbiol.">
        <title>The Global Catalogue of Microorganisms (GCM) 10K type strain sequencing project: providing services to taxonomists for standard genome sequencing and annotation.</title>
        <authorList>
            <consortium name="The Broad Institute Genomics Platform"/>
            <consortium name="The Broad Institute Genome Sequencing Center for Infectious Disease"/>
            <person name="Wu L."/>
            <person name="Ma J."/>
        </authorList>
    </citation>
    <scope>NUCLEOTIDE SEQUENCE [LARGE SCALE GENOMIC DNA]</scope>
    <source>
        <strain evidence="8">CCM 7435</strain>
    </source>
</reference>
<dbReference type="InterPro" id="IPR005123">
    <property type="entry name" value="Oxoglu/Fe-dep_dioxygenase_dom"/>
</dbReference>
<dbReference type="InterPro" id="IPR004574">
    <property type="entry name" value="Alkb"/>
</dbReference>
<accession>A0ABW4YUJ4</accession>
<organism evidence="7 8">
    <name type="scientific">Ancylobacter oerskovii</name>
    <dbReference type="NCBI Taxonomy" id="459519"/>
    <lineage>
        <taxon>Bacteria</taxon>
        <taxon>Pseudomonadati</taxon>
        <taxon>Pseudomonadota</taxon>
        <taxon>Alphaproteobacteria</taxon>
        <taxon>Hyphomicrobiales</taxon>
        <taxon>Xanthobacteraceae</taxon>
        <taxon>Ancylobacter</taxon>
    </lineage>
</organism>
<dbReference type="EMBL" id="JBHUHD010000001">
    <property type="protein sequence ID" value="MFD2139840.1"/>
    <property type="molecule type" value="Genomic_DNA"/>
</dbReference>
<dbReference type="InterPro" id="IPR037151">
    <property type="entry name" value="AlkB-like_sf"/>
</dbReference>
<evidence type="ECO:0000256" key="1">
    <source>
        <dbReference type="ARBA" id="ARBA00001954"/>
    </source>
</evidence>
<dbReference type="Pfam" id="PF13532">
    <property type="entry name" value="2OG-FeII_Oxy_2"/>
    <property type="match status" value="1"/>
</dbReference>
<feature type="domain" description="Fe2OG dioxygenase" evidence="6">
    <location>
        <begin position="104"/>
        <end position="205"/>
    </location>
</feature>
<protein>
    <submittedName>
        <fullName evidence="7">Alpha-ketoglutarate-dependent dioxygenase AlkB family protein</fullName>
    </submittedName>
</protein>
<gene>
    <name evidence="7" type="ORF">ACFSNC_05485</name>
</gene>
<keyword evidence="5" id="KW-0408">Iron</keyword>
<evidence type="ECO:0000256" key="3">
    <source>
        <dbReference type="ARBA" id="ARBA00022964"/>
    </source>
</evidence>
<dbReference type="InterPro" id="IPR027450">
    <property type="entry name" value="AlkB-like"/>
</dbReference>
<evidence type="ECO:0000256" key="5">
    <source>
        <dbReference type="ARBA" id="ARBA00023004"/>
    </source>
</evidence>
<keyword evidence="4" id="KW-0560">Oxidoreductase</keyword>